<accession>A0A323UEN6</accession>
<dbReference type="Pfam" id="PF10098">
    <property type="entry name" value="DUF2336"/>
    <property type="match status" value="1"/>
</dbReference>
<reference evidence="1 2" key="1">
    <citation type="submission" date="2018-06" db="EMBL/GenBank/DDBJ databases">
        <title>Draft Whole-Genome Sequence of the purple photosynthetic bacterium Rhodospeudomonas palustris XCP.</title>
        <authorList>
            <person name="Rayyan A."/>
            <person name="Meyer T.E."/>
            <person name="Kyndt J.A."/>
        </authorList>
    </citation>
    <scope>NUCLEOTIDE SEQUENCE [LARGE SCALE GENOMIC DNA]</scope>
    <source>
        <strain evidence="1 2">XCP</strain>
    </source>
</reference>
<protein>
    <recommendedName>
        <fullName evidence="3">DUF2336 domain-containing protein</fullName>
    </recommendedName>
</protein>
<evidence type="ECO:0000313" key="1">
    <source>
        <dbReference type="EMBL" id="PZA10871.1"/>
    </source>
</evidence>
<dbReference type="EMBL" id="QKQS01000023">
    <property type="protein sequence ID" value="PZA10871.1"/>
    <property type="molecule type" value="Genomic_DNA"/>
</dbReference>
<proteinExistence type="predicted"/>
<evidence type="ECO:0000313" key="2">
    <source>
        <dbReference type="Proteomes" id="UP000248134"/>
    </source>
</evidence>
<name>A0A323UEN6_RHOPL</name>
<dbReference type="AlphaFoldDB" id="A0A323UEN6"/>
<comment type="caution">
    <text evidence="1">The sequence shown here is derived from an EMBL/GenBank/DDBJ whole genome shotgun (WGS) entry which is preliminary data.</text>
</comment>
<dbReference type="OrthoDB" id="7888976at2"/>
<organism evidence="1 2">
    <name type="scientific">Rhodopseudomonas palustris</name>
    <dbReference type="NCBI Taxonomy" id="1076"/>
    <lineage>
        <taxon>Bacteria</taxon>
        <taxon>Pseudomonadati</taxon>
        <taxon>Pseudomonadota</taxon>
        <taxon>Alphaproteobacteria</taxon>
        <taxon>Hyphomicrobiales</taxon>
        <taxon>Nitrobacteraceae</taxon>
        <taxon>Rhodopseudomonas</taxon>
    </lineage>
</organism>
<gene>
    <name evidence="1" type="ORF">DNX69_16145</name>
</gene>
<sequence length="405" mass="45240">MLERLQWVSTAYHRATEISERWRSRRERSVTRIFDVPNSTAAKTQGSLLDELESAIQTGSAERRLETLRRITDLFLGGSNKFNEDQIAVFDQVLGQLIRKIETRALAELSVRLAPIDNAPLETIRSLARNDDIEVAGPVLEESVRLTTSDLVEIARTKGQAHLLAISGRPTLTDPVTDVLVARGNMEVFHRLLSNETSSISAAGFAVLTKAAEQDELLAEKAGRRIDIPIKLLRDLLLRAKEAVRERLLAVMPAKVRDEVQNILNSVVRAVDHEVSQPRDYAAARRFVELLKEKGELQEKDLLRFAKAGQYEETVAALSLLASTPIDILKPLMQSPRCDGLLVPCRAADFRWETVSAILQMRFSGATLAAPELDRIGQEFAKLSKASAQRMLRFWKVRESTQASA</sequence>
<dbReference type="Proteomes" id="UP000248134">
    <property type="component" value="Unassembled WGS sequence"/>
</dbReference>
<dbReference type="InterPro" id="IPR019285">
    <property type="entry name" value="DUF2336"/>
</dbReference>
<evidence type="ECO:0008006" key="3">
    <source>
        <dbReference type="Google" id="ProtNLM"/>
    </source>
</evidence>